<dbReference type="SUPFAM" id="SSF55874">
    <property type="entry name" value="ATPase domain of HSP90 chaperone/DNA topoisomerase II/histidine kinase"/>
    <property type="match status" value="1"/>
</dbReference>
<dbReference type="Pfam" id="PF14689">
    <property type="entry name" value="SPOB_a"/>
    <property type="match status" value="1"/>
</dbReference>
<sequence length="631" mass="64880">MSTTTARAHRFPRALRGPRFSTRILLLQLGAVGLAVVLAAGAHLWLAYERLWSEAEDNALTLARAVAADPGLRREVAAIAAEDGTPPPGQLAAGPIMAAAEAARARTGALFVVVTDEEGLRLAHPDPARLGERVSTAPDVALAGREETARNTGTLGPSAGAKVPVYAPDGAPQPAGTVVGEVSTGFGRSSVVDGLGGDALAIAGTATLALSAGTLASLALRRRLAHLTLGLEPEEIGTLVQDQEAVLRGIDEGVIGISRTGRVTVVNDAARRLLGNAPDFTGAGWAAAPVPAALRSLTGAKADDDGAGREFVAGERVLVASSRRVVHGKQELGWVVTLRDRTELQRLTRQLDAVGALTEALRAQRHEFSNQLHTVAGLLAMGHTDQAREYLGRLAASGPLDYPLEQAELLGDPTLQAFLGAKGIEAAERGVELRLGAETFVRRPVPAPQDVTTVLGNLVDNAVRAAVAGSPDERGGRWVEVELLDDGPTLHIVVADSGDGLGGAPHERIFEPGYTTAPAAGAGAGGESWPPVGRDVATGPEGTSGHVSPNEWPDPGAETPPGGVASLEPASGHGLGLPLARQLARRRDGDVWVISPGRAGGPGAVFGARVVGRTRGIAQDTRGIAQEGTAP</sequence>
<dbReference type="InterPro" id="IPR003594">
    <property type="entry name" value="HATPase_dom"/>
</dbReference>
<dbReference type="Pfam" id="PF17203">
    <property type="entry name" value="sCache_3_2"/>
    <property type="match status" value="1"/>
</dbReference>
<evidence type="ECO:0000256" key="11">
    <source>
        <dbReference type="ARBA" id="ARBA00022989"/>
    </source>
</evidence>
<reference evidence="17 18" key="1">
    <citation type="submission" date="2023-12" db="EMBL/GenBank/DDBJ databases">
        <title>Sinomonas terricola sp. nov, isolated from litchi orchard soil in Guangdong, PR China.</title>
        <authorList>
            <person name="Jiaxin W."/>
            <person name="Yang Z."/>
            <person name="Honghui Z."/>
        </authorList>
    </citation>
    <scope>NUCLEOTIDE SEQUENCE [LARGE SCALE GENOMIC DNA]</scope>
    <source>
        <strain evidence="17 18">JGH33</strain>
    </source>
</reference>
<feature type="region of interest" description="Disordered" evidence="15">
    <location>
        <begin position="514"/>
        <end position="575"/>
    </location>
</feature>
<dbReference type="InterPro" id="IPR016120">
    <property type="entry name" value="Sig_transdc_His_kin_SpoOB"/>
</dbReference>
<dbReference type="InterPro" id="IPR035965">
    <property type="entry name" value="PAS-like_dom_sf"/>
</dbReference>
<keyword evidence="12" id="KW-0902">Two-component regulatory system</keyword>
<keyword evidence="18" id="KW-1185">Reference proteome</keyword>
<dbReference type="InterPro" id="IPR036890">
    <property type="entry name" value="HATPase_C_sf"/>
</dbReference>
<evidence type="ECO:0000256" key="2">
    <source>
        <dbReference type="ARBA" id="ARBA00004651"/>
    </source>
</evidence>
<keyword evidence="9 17" id="KW-0418">Kinase</keyword>
<dbReference type="Gene3D" id="3.30.565.10">
    <property type="entry name" value="Histidine kinase-like ATPase, C-terminal domain"/>
    <property type="match status" value="1"/>
</dbReference>
<dbReference type="GO" id="GO:0004673">
    <property type="term" value="F:protein histidine kinase activity"/>
    <property type="evidence" value="ECO:0007669"/>
    <property type="project" value="UniProtKB-EC"/>
</dbReference>
<keyword evidence="4" id="KW-1003">Cell membrane</keyword>
<dbReference type="Pfam" id="PF02518">
    <property type="entry name" value="HATPase_c"/>
    <property type="match status" value="1"/>
</dbReference>
<dbReference type="EC" id="2.7.13.3" evidence="3"/>
<evidence type="ECO:0000256" key="13">
    <source>
        <dbReference type="ARBA" id="ARBA00023136"/>
    </source>
</evidence>
<protein>
    <recommendedName>
        <fullName evidence="14">Sensor-like histidine kinase SenX3</fullName>
        <ecNumber evidence="3">2.7.13.3</ecNumber>
    </recommendedName>
</protein>
<dbReference type="Gene3D" id="3.30.450.20">
    <property type="entry name" value="PAS domain"/>
    <property type="match status" value="2"/>
</dbReference>
<evidence type="ECO:0000256" key="12">
    <source>
        <dbReference type="ARBA" id="ARBA00023012"/>
    </source>
</evidence>
<dbReference type="Proteomes" id="UP001304769">
    <property type="component" value="Unassembled WGS sequence"/>
</dbReference>
<evidence type="ECO:0000256" key="9">
    <source>
        <dbReference type="ARBA" id="ARBA00022777"/>
    </source>
</evidence>
<evidence type="ECO:0000256" key="10">
    <source>
        <dbReference type="ARBA" id="ARBA00022840"/>
    </source>
</evidence>
<dbReference type="InterPro" id="IPR033463">
    <property type="entry name" value="sCache_3"/>
</dbReference>
<dbReference type="RefSeq" id="WP_323278523.1">
    <property type="nucleotide sequence ID" value="NZ_JAYGGQ010000004.1"/>
</dbReference>
<accession>A0ABU5T4U6</accession>
<dbReference type="Gene3D" id="1.10.287.130">
    <property type="match status" value="1"/>
</dbReference>
<evidence type="ECO:0000256" key="7">
    <source>
        <dbReference type="ARBA" id="ARBA00022692"/>
    </source>
</evidence>
<evidence type="ECO:0000256" key="14">
    <source>
        <dbReference type="ARBA" id="ARBA00039401"/>
    </source>
</evidence>
<dbReference type="PANTHER" id="PTHR42878:SF14">
    <property type="entry name" value="OSMOLARITY TWO-COMPONENT SYSTEM PROTEIN SSK1"/>
    <property type="match status" value="1"/>
</dbReference>
<comment type="catalytic activity">
    <reaction evidence="1">
        <text>ATP + protein L-histidine = ADP + protein N-phospho-L-histidine.</text>
        <dbReference type="EC" id="2.7.13.3"/>
    </reaction>
</comment>
<keyword evidence="10" id="KW-0067">ATP-binding</keyword>
<keyword evidence="11" id="KW-1133">Transmembrane helix</keyword>
<evidence type="ECO:0000256" key="8">
    <source>
        <dbReference type="ARBA" id="ARBA00022741"/>
    </source>
</evidence>
<gene>
    <name evidence="17" type="ORF">SPF06_08120</name>
</gene>
<dbReference type="SMART" id="SM00387">
    <property type="entry name" value="HATPase_c"/>
    <property type="match status" value="1"/>
</dbReference>
<comment type="caution">
    <text evidence="17">The sequence shown here is derived from an EMBL/GenBank/DDBJ whole genome shotgun (WGS) entry which is preliminary data.</text>
</comment>
<dbReference type="InterPro" id="IPR039506">
    <property type="entry name" value="SPOB_a"/>
</dbReference>
<keyword evidence="8" id="KW-0547">Nucleotide-binding</keyword>
<evidence type="ECO:0000256" key="6">
    <source>
        <dbReference type="ARBA" id="ARBA00022679"/>
    </source>
</evidence>
<dbReference type="PANTHER" id="PTHR42878">
    <property type="entry name" value="TWO-COMPONENT HISTIDINE KINASE"/>
    <property type="match status" value="1"/>
</dbReference>
<dbReference type="InterPro" id="IPR050351">
    <property type="entry name" value="BphY/WalK/GraS-like"/>
</dbReference>
<evidence type="ECO:0000313" key="17">
    <source>
        <dbReference type="EMBL" id="MEA5454683.1"/>
    </source>
</evidence>
<keyword evidence="5" id="KW-0597">Phosphoprotein</keyword>
<dbReference type="InterPro" id="IPR029151">
    <property type="entry name" value="Sensor-like_sf"/>
</dbReference>
<name>A0ABU5T4U6_9MICC</name>
<evidence type="ECO:0000256" key="3">
    <source>
        <dbReference type="ARBA" id="ARBA00012438"/>
    </source>
</evidence>
<dbReference type="SUPFAM" id="SSF55785">
    <property type="entry name" value="PYP-like sensor domain (PAS domain)"/>
    <property type="match status" value="1"/>
</dbReference>
<evidence type="ECO:0000313" key="18">
    <source>
        <dbReference type="Proteomes" id="UP001304769"/>
    </source>
</evidence>
<evidence type="ECO:0000256" key="1">
    <source>
        <dbReference type="ARBA" id="ARBA00000085"/>
    </source>
</evidence>
<keyword evidence="6 17" id="KW-0808">Transferase</keyword>
<dbReference type="EMBL" id="JAYGGQ010000004">
    <property type="protein sequence ID" value="MEA5454683.1"/>
    <property type="molecule type" value="Genomic_DNA"/>
</dbReference>
<dbReference type="SUPFAM" id="SSF103190">
    <property type="entry name" value="Sensory domain-like"/>
    <property type="match status" value="1"/>
</dbReference>
<evidence type="ECO:0000256" key="15">
    <source>
        <dbReference type="SAM" id="MobiDB-lite"/>
    </source>
</evidence>
<organism evidence="17 18">
    <name type="scientific">Sinomonas terricola</name>
    <dbReference type="NCBI Taxonomy" id="3110330"/>
    <lineage>
        <taxon>Bacteria</taxon>
        <taxon>Bacillati</taxon>
        <taxon>Actinomycetota</taxon>
        <taxon>Actinomycetes</taxon>
        <taxon>Micrococcales</taxon>
        <taxon>Micrococcaceae</taxon>
        <taxon>Sinomonas</taxon>
    </lineage>
</organism>
<feature type="domain" description="Histidine kinase/HSP90-like ATPase" evidence="16">
    <location>
        <begin position="446"/>
        <end position="614"/>
    </location>
</feature>
<keyword evidence="7" id="KW-0812">Transmembrane</keyword>
<evidence type="ECO:0000259" key="16">
    <source>
        <dbReference type="SMART" id="SM00387"/>
    </source>
</evidence>
<evidence type="ECO:0000256" key="5">
    <source>
        <dbReference type="ARBA" id="ARBA00022553"/>
    </source>
</evidence>
<proteinExistence type="predicted"/>
<dbReference type="SUPFAM" id="SSF55890">
    <property type="entry name" value="Sporulation response regulatory protein Spo0B"/>
    <property type="match status" value="1"/>
</dbReference>
<comment type="subcellular location">
    <subcellularLocation>
        <location evidence="2">Cell membrane</location>
        <topology evidence="2">Multi-pass membrane protein</topology>
    </subcellularLocation>
</comment>
<keyword evidence="13" id="KW-0472">Membrane</keyword>
<evidence type="ECO:0000256" key="4">
    <source>
        <dbReference type="ARBA" id="ARBA00022475"/>
    </source>
</evidence>